<dbReference type="Pfam" id="PF13639">
    <property type="entry name" value="zf-RING_2"/>
    <property type="match status" value="1"/>
</dbReference>
<keyword evidence="4" id="KW-0479">Metal-binding</keyword>
<sequence length="370" mass="40401">MPTAVTDNSSTAEQIVRNRKPRNPELDLNSNRSKTTISSILLSSSPTTNAVAKKKNFSTTTFRGLGCAASSQVSVPAVIRTSANWEAKKLKKKRLNTKKSGNAQLLINGNTPAAAATAASAAANPLPQSSSLSLALSSSCVGAPDVWCGAGIGLSTDATSVDCVISRRPSRGKVDVIDRITALAPRERSYNVRRMVTPEDNPFLESDNSMGIARIRSDVSGSRHHRHVRHGFREGLAEIVMLQSSLLMGGRSDSLDRYRDLRLDIDSMSYEELLELSDRIGYVSTGLKDDEITHCLGRTKLAVSTDLPLHFASEMERKCSICQEEYETDDETGKLNCGHFYHIYCIKQWLGQKNSCPICKTSVMSQTEAK</sequence>
<protein>
    <recommendedName>
        <fullName evidence="2">RING-type E3 ubiquitin transferase</fullName>
        <ecNumber evidence="2">2.3.2.27</ecNumber>
    </recommendedName>
</protein>
<keyword evidence="6" id="KW-0833">Ubl conjugation pathway</keyword>
<dbReference type="GO" id="GO:0061630">
    <property type="term" value="F:ubiquitin protein ligase activity"/>
    <property type="evidence" value="ECO:0007669"/>
    <property type="project" value="UniProtKB-EC"/>
</dbReference>
<dbReference type="EC" id="2.3.2.27" evidence="2"/>
<feature type="compositionally biased region" description="Polar residues" evidence="9">
    <location>
        <begin position="1"/>
        <end position="13"/>
    </location>
</feature>
<evidence type="ECO:0000313" key="12">
    <source>
        <dbReference type="Proteomes" id="UP001190926"/>
    </source>
</evidence>
<evidence type="ECO:0000256" key="4">
    <source>
        <dbReference type="ARBA" id="ARBA00022723"/>
    </source>
</evidence>
<evidence type="ECO:0000256" key="8">
    <source>
        <dbReference type="PROSITE-ProRule" id="PRU00175"/>
    </source>
</evidence>
<dbReference type="PANTHER" id="PTHR22937:SF122">
    <property type="entry name" value="RING-TYPE E3 UBIQUITIN TRANSFERASE"/>
    <property type="match status" value="1"/>
</dbReference>
<comment type="caution">
    <text evidence="11">The sequence shown here is derived from an EMBL/GenBank/DDBJ whole genome shotgun (WGS) entry which is preliminary data.</text>
</comment>
<dbReference type="SUPFAM" id="SSF57850">
    <property type="entry name" value="RING/U-box"/>
    <property type="match status" value="1"/>
</dbReference>
<dbReference type="PROSITE" id="PS50089">
    <property type="entry name" value="ZF_RING_2"/>
    <property type="match status" value="1"/>
</dbReference>
<dbReference type="InterPro" id="IPR001841">
    <property type="entry name" value="Znf_RING"/>
</dbReference>
<dbReference type="PANTHER" id="PTHR22937">
    <property type="entry name" value="E3 UBIQUITIN-PROTEIN LIGASE RNF165"/>
    <property type="match status" value="1"/>
</dbReference>
<evidence type="ECO:0000256" key="1">
    <source>
        <dbReference type="ARBA" id="ARBA00000900"/>
    </source>
</evidence>
<evidence type="ECO:0000259" key="10">
    <source>
        <dbReference type="PROSITE" id="PS50089"/>
    </source>
</evidence>
<accession>A0AAD4J082</accession>
<keyword evidence="12" id="KW-1185">Reference proteome</keyword>
<keyword evidence="5 8" id="KW-0863">Zinc-finger</keyword>
<organism evidence="11 12">
    <name type="scientific">Perilla frutescens var. hirtella</name>
    <name type="common">Perilla citriodora</name>
    <name type="synonym">Perilla setoyensis</name>
    <dbReference type="NCBI Taxonomy" id="608512"/>
    <lineage>
        <taxon>Eukaryota</taxon>
        <taxon>Viridiplantae</taxon>
        <taxon>Streptophyta</taxon>
        <taxon>Embryophyta</taxon>
        <taxon>Tracheophyta</taxon>
        <taxon>Spermatophyta</taxon>
        <taxon>Magnoliopsida</taxon>
        <taxon>eudicotyledons</taxon>
        <taxon>Gunneridae</taxon>
        <taxon>Pentapetalae</taxon>
        <taxon>asterids</taxon>
        <taxon>lamiids</taxon>
        <taxon>Lamiales</taxon>
        <taxon>Lamiaceae</taxon>
        <taxon>Nepetoideae</taxon>
        <taxon>Elsholtzieae</taxon>
        <taxon>Perilla</taxon>
    </lineage>
</organism>
<reference evidence="11 12" key="1">
    <citation type="journal article" date="2021" name="Nat. Commun.">
        <title>Incipient diploidization of the medicinal plant Perilla within 10,000 years.</title>
        <authorList>
            <person name="Zhang Y."/>
            <person name="Shen Q."/>
            <person name="Leng L."/>
            <person name="Zhang D."/>
            <person name="Chen S."/>
            <person name="Shi Y."/>
            <person name="Ning Z."/>
            <person name="Chen S."/>
        </authorList>
    </citation>
    <scope>NUCLEOTIDE SEQUENCE [LARGE SCALE GENOMIC DNA]</scope>
    <source>
        <strain evidence="12">cv. PC099</strain>
    </source>
</reference>
<gene>
    <name evidence="11" type="ORF">C2S53_009669</name>
</gene>
<feature type="region of interest" description="Disordered" evidence="9">
    <location>
        <begin position="1"/>
        <end position="32"/>
    </location>
</feature>
<dbReference type="SMART" id="SM00184">
    <property type="entry name" value="RING"/>
    <property type="match status" value="1"/>
</dbReference>
<evidence type="ECO:0000313" key="11">
    <source>
        <dbReference type="EMBL" id="KAH6824238.1"/>
    </source>
</evidence>
<evidence type="ECO:0000256" key="5">
    <source>
        <dbReference type="ARBA" id="ARBA00022771"/>
    </source>
</evidence>
<dbReference type="EMBL" id="SDAM02000444">
    <property type="protein sequence ID" value="KAH6824238.1"/>
    <property type="molecule type" value="Genomic_DNA"/>
</dbReference>
<dbReference type="InterPro" id="IPR045191">
    <property type="entry name" value="MBR1/2-like"/>
</dbReference>
<feature type="domain" description="RING-type" evidence="10">
    <location>
        <begin position="319"/>
        <end position="360"/>
    </location>
</feature>
<evidence type="ECO:0000256" key="6">
    <source>
        <dbReference type="ARBA" id="ARBA00022786"/>
    </source>
</evidence>
<keyword evidence="7" id="KW-0862">Zinc</keyword>
<evidence type="ECO:0000256" key="7">
    <source>
        <dbReference type="ARBA" id="ARBA00022833"/>
    </source>
</evidence>
<evidence type="ECO:0000256" key="3">
    <source>
        <dbReference type="ARBA" id="ARBA00022679"/>
    </source>
</evidence>
<dbReference type="InterPro" id="IPR013083">
    <property type="entry name" value="Znf_RING/FYVE/PHD"/>
</dbReference>
<dbReference type="Gene3D" id="3.30.40.10">
    <property type="entry name" value="Zinc/RING finger domain, C3HC4 (zinc finger)"/>
    <property type="match status" value="1"/>
</dbReference>
<dbReference type="GO" id="GO:0008270">
    <property type="term" value="F:zinc ion binding"/>
    <property type="evidence" value="ECO:0007669"/>
    <property type="project" value="UniProtKB-KW"/>
</dbReference>
<dbReference type="Proteomes" id="UP001190926">
    <property type="component" value="Unassembled WGS sequence"/>
</dbReference>
<evidence type="ECO:0000256" key="9">
    <source>
        <dbReference type="SAM" id="MobiDB-lite"/>
    </source>
</evidence>
<evidence type="ECO:0000256" key="2">
    <source>
        <dbReference type="ARBA" id="ARBA00012483"/>
    </source>
</evidence>
<dbReference type="AlphaFoldDB" id="A0AAD4J082"/>
<name>A0AAD4J082_PERFH</name>
<comment type="catalytic activity">
    <reaction evidence="1">
        <text>S-ubiquitinyl-[E2 ubiquitin-conjugating enzyme]-L-cysteine + [acceptor protein]-L-lysine = [E2 ubiquitin-conjugating enzyme]-L-cysteine + N(6)-ubiquitinyl-[acceptor protein]-L-lysine.</text>
        <dbReference type="EC" id="2.3.2.27"/>
    </reaction>
</comment>
<keyword evidence="3" id="KW-0808">Transferase</keyword>
<proteinExistence type="predicted"/>